<name>A0A7M5USH4_9CNID</name>
<dbReference type="EnsemblMetazoa" id="CLYHEMT000662.1">
    <property type="protein sequence ID" value="CLYHEMP000662.1"/>
    <property type="gene ID" value="CLYHEMG000662"/>
</dbReference>
<accession>A0A7M5USH4</accession>
<sequence>AYNTYEEMYKDLREDKIGLALMNTDIAAYEQLEWNKGRPRYERIAVLKTLPIQASIKMPFMGDMVLTNNDLCLGRFQTAAIDIATRKHRRKIMVTPVYMEPLETLLSEASVFRLMLMMAGGMIGAGILFDIARYFYGQYRKQSKSENGKEIFQNDDLNEPNEEMVLVPKRQLVEFHNEISSLKRVLAHVTE</sequence>
<dbReference type="AlphaFoldDB" id="A0A7M5USH4"/>
<feature type="transmembrane region" description="Helical" evidence="1">
    <location>
        <begin position="111"/>
        <end position="136"/>
    </location>
</feature>
<protein>
    <submittedName>
        <fullName evidence="2">Uncharacterized protein</fullName>
    </submittedName>
</protein>
<keyword evidence="1" id="KW-1133">Transmembrane helix</keyword>
<evidence type="ECO:0000313" key="3">
    <source>
        <dbReference type="Proteomes" id="UP000594262"/>
    </source>
</evidence>
<dbReference type="Proteomes" id="UP000594262">
    <property type="component" value="Unplaced"/>
</dbReference>
<keyword evidence="3" id="KW-1185">Reference proteome</keyword>
<evidence type="ECO:0000256" key="1">
    <source>
        <dbReference type="SAM" id="Phobius"/>
    </source>
</evidence>
<keyword evidence="1" id="KW-0812">Transmembrane</keyword>
<proteinExistence type="predicted"/>
<keyword evidence="1" id="KW-0472">Membrane</keyword>
<evidence type="ECO:0000313" key="2">
    <source>
        <dbReference type="EnsemblMetazoa" id="CLYHEMP000662.1"/>
    </source>
</evidence>
<reference evidence="2" key="1">
    <citation type="submission" date="2021-01" db="UniProtKB">
        <authorList>
            <consortium name="EnsemblMetazoa"/>
        </authorList>
    </citation>
    <scope>IDENTIFICATION</scope>
</reference>
<organism evidence="2 3">
    <name type="scientific">Clytia hemisphaerica</name>
    <dbReference type="NCBI Taxonomy" id="252671"/>
    <lineage>
        <taxon>Eukaryota</taxon>
        <taxon>Metazoa</taxon>
        <taxon>Cnidaria</taxon>
        <taxon>Hydrozoa</taxon>
        <taxon>Hydroidolina</taxon>
        <taxon>Leptothecata</taxon>
        <taxon>Obeliida</taxon>
        <taxon>Clytiidae</taxon>
        <taxon>Clytia</taxon>
    </lineage>
</organism>